<sequence>MLLQLLHFLLLTTSGHLPLISSTDPTLTRPPTIPASREQPGSTDSCPLNLPDDFFRGVSAACSLAAADLCCPALAAWLLTAYSAEALATRVQPSAERSDDELPVLPGDTEPCAAAAEAALRARGVEIQGANDTCGAASCACGVRLHPLQCSGPFVVGAGGEGRWVPVDDVANSLEFGCEGQGLGGCTTCLRVLYELKSKDAEKGSINGEDVKGGRECQLMGLTWLLSKNRTRYLPTATYVLRAFRKAAGGYPATCAVAGDGADDMPLPVGSDQLLGTASAAASRGWSPPTSPFIFFLLAIILFS</sequence>
<keyword evidence="2" id="KW-0732">Signal</keyword>
<feature type="chain" id="PRO_5044742947" description="SPARK domain-containing protein" evidence="2">
    <location>
        <begin position="23"/>
        <end position="304"/>
    </location>
</feature>
<name>A0ABD0V8R4_DENTH</name>
<dbReference type="AlphaFoldDB" id="A0ABD0V8R4"/>
<evidence type="ECO:0008006" key="5">
    <source>
        <dbReference type="Google" id="ProtNLM"/>
    </source>
</evidence>
<evidence type="ECO:0000313" key="3">
    <source>
        <dbReference type="EMBL" id="KAL0921404.1"/>
    </source>
</evidence>
<dbReference type="PANTHER" id="PTHR34056">
    <property type="entry name" value="GPI-ANCHORED PROTEIN"/>
    <property type="match status" value="1"/>
</dbReference>
<dbReference type="EMBL" id="JANQDX010000007">
    <property type="protein sequence ID" value="KAL0921404.1"/>
    <property type="molecule type" value="Genomic_DNA"/>
</dbReference>
<comment type="caution">
    <text evidence="3">The sequence shown here is derived from an EMBL/GenBank/DDBJ whole genome shotgun (WGS) entry which is preliminary data.</text>
</comment>
<dbReference type="PANTHER" id="PTHR34056:SF1">
    <property type="entry name" value="GPI-ANCHORED PROTEIN"/>
    <property type="match status" value="1"/>
</dbReference>
<gene>
    <name evidence="3" type="ORF">M5K25_008470</name>
</gene>
<feature type="signal peptide" evidence="2">
    <location>
        <begin position="1"/>
        <end position="22"/>
    </location>
</feature>
<dbReference type="Proteomes" id="UP001552299">
    <property type="component" value="Unassembled WGS sequence"/>
</dbReference>
<evidence type="ECO:0000256" key="1">
    <source>
        <dbReference type="SAM" id="MobiDB-lite"/>
    </source>
</evidence>
<protein>
    <recommendedName>
        <fullName evidence="5">SPARK domain-containing protein</fullName>
    </recommendedName>
</protein>
<organism evidence="3 4">
    <name type="scientific">Dendrobium thyrsiflorum</name>
    <name type="common">Pinecone-like raceme dendrobium</name>
    <name type="synonym">Orchid</name>
    <dbReference type="NCBI Taxonomy" id="117978"/>
    <lineage>
        <taxon>Eukaryota</taxon>
        <taxon>Viridiplantae</taxon>
        <taxon>Streptophyta</taxon>
        <taxon>Embryophyta</taxon>
        <taxon>Tracheophyta</taxon>
        <taxon>Spermatophyta</taxon>
        <taxon>Magnoliopsida</taxon>
        <taxon>Liliopsida</taxon>
        <taxon>Asparagales</taxon>
        <taxon>Orchidaceae</taxon>
        <taxon>Epidendroideae</taxon>
        <taxon>Malaxideae</taxon>
        <taxon>Dendrobiinae</taxon>
        <taxon>Dendrobium</taxon>
    </lineage>
</organism>
<accession>A0ABD0V8R4</accession>
<evidence type="ECO:0000256" key="2">
    <source>
        <dbReference type="SAM" id="SignalP"/>
    </source>
</evidence>
<proteinExistence type="predicted"/>
<feature type="region of interest" description="Disordered" evidence="1">
    <location>
        <begin position="21"/>
        <end position="44"/>
    </location>
</feature>
<evidence type="ECO:0000313" key="4">
    <source>
        <dbReference type="Proteomes" id="UP001552299"/>
    </source>
</evidence>
<dbReference type="InterPro" id="IPR040376">
    <property type="entry name" value="At4g28100-like"/>
</dbReference>
<reference evidence="3 4" key="1">
    <citation type="journal article" date="2024" name="Plant Biotechnol. J.">
        <title>Dendrobium thyrsiflorum genome and its molecular insights into genes involved in important horticultural traits.</title>
        <authorList>
            <person name="Chen B."/>
            <person name="Wang J.Y."/>
            <person name="Zheng P.J."/>
            <person name="Li K.L."/>
            <person name="Liang Y.M."/>
            <person name="Chen X.F."/>
            <person name="Zhang C."/>
            <person name="Zhao X."/>
            <person name="He X."/>
            <person name="Zhang G.Q."/>
            <person name="Liu Z.J."/>
            <person name="Xu Q."/>
        </authorList>
    </citation>
    <scope>NUCLEOTIDE SEQUENCE [LARGE SCALE GENOMIC DNA]</scope>
    <source>
        <strain evidence="3">GZMU011</strain>
    </source>
</reference>
<keyword evidence="4" id="KW-1185">Reference proteome</keyword>